<dbReference type="RefSeq" id="WP_151520079.1">
    <property type="nucleotide sequence ID" value="NZ_JBAMYB010000001.1"/>
</dbReference>
<evidence type="ECO:0000313" key="3">
    <source>
        <dbReference type="Proteomes" id="UP001531129"/>
    </source>
</evidence>
<evidence type="ECO:0000259" key="1">
    <source>
        <dbReference type="PROSITE" id="PS51186"/>
    </source>
</evidence>
<name>A0ABU8CFP6_9HYPH</name>
<protein>
    <submittedName>
        <fullName evidence="2">GNAT family N-acetyltransferase</fullName>
    </submittedName>
</protein>
<dbReference type="EMBL" id="JBAMYC010000001">
    <property type="protein sequence ID" value="MEI1247072.1"/>
    <property type="molecule type" value="Genomic_DNA"/>
</dbReference>
<proteinExistence type="predicted"/>
<dbReference type="InterPro" id="IPR016181">
    <property type="entry name" value="Acyl_CoA_acyltransferase"/>
</dbReference>
<dbReference type="CDD" id="cd04301">
    <property type="entry name" value="NAT_SF"/>
    <property type="match status" value="1"/>
</dbReference>
<dbReference type="SUPFAM" id="SSF55729">
    <property type="entry name" value="Acyl-CoA N-acyltransferases (Nat)"/>
    <property type="match status" value="1"/>
</dbReference>
<comment type="caution">
    <text evidence="2">The sequence shown here is derived from an EMBL/GenBank/DDBJ whole genome shotgun (WGS) entry which is preliminary data.</text>
</comment>
<dbReference type="InterPro" id="IPR000182">
    <property type="entry name" value="GNAT_dom"/>
</dbReference>
<dbReference type="Proteomes" id="UP001531129">
    <property type="component" value="Unassembled WGS sequence"/>
</dbReference>
<dbReference type="Gene3D" id="3.40.630.30">
    <property type="match status" value="1"/>
</dbReference>
<sequence>MSITGNLKINLSHSQEAKARAAVALYRYNTKATGIDDRAPIGAELYDPAGKVLGGLWGRTELGLLFLDMFFLPHRLRGSGYGARLLAVVEEEAKRRGCHRAVVETSSFQAPGFYVHRGYQEFGRIEFGVAAHARIFLSKHL</sequence>
<evidence type="ECO:0000313" key="2">
    <source>
        <dbReference type="EMBL" id="MEI1247072.1"/>
    </source>
</evidence>
<reference evidence="2 3" key="1">
    <citation type="submission" date="2024-01" db="EMBL/GenBank/DDBJ databases">
        <title>Draft genome sequences of three bacterial strains isolated from Acacia saligna represent a potential new species within the genus Rhizobium.</title>
        <authorList>
            <person name="Tambong J.T."/>
            <person name="Mnasri B."/>
        </authorList>
    </citation>
    <scope>NUCLEOTIDE SEQUENCE [LARGE SCALE GENOMIC DNA]</scope>
    <source>
        <strain evidence="2 3">1AS12I</strain>
    </source>
</reference>
<organism evidence="2 3">
    <name type="scientific">Rhizobium aouanii</name>
    <dbReference type="NCBI Taxonomy" id="3118145"/>
    <lineage>
        <taxon>Bacteria</taxon>
        <taxon>Pseudomonadati</taxon>
        <taxon>Pseudomonadota</taxon>
        <taxon>Alphaproteobacteria</taxon>
        <taxon>Hyphomicrobiales</taxon>
        <taxon>Rhizobiaceae</taxon>
        <taxon>Rhizobium/Agrobacterium group</taxon>
        <taxon>Rhizobium</taxon>
    </lineage>
</organism>
<dbReference type="PROSITE" id="PS51186">
    <property type="entry name" value="GNAT"/>
    <property type="match status" value="1"/>
</dbReference>
<dbReference type="Pfam" id="PF00583">
    <property type="entry name" value="Acetyltransf_1"/>
    <property type="match status" value="1"/>
</dbReference>
<keyword evidence="3" id="KW-1185">Reference proteome</keyword>
<gene>
    <name evidence="2" type="ORF">V8Q02_03395</name>
</gene>
<feature type="domain" description="N-acetyltransferase" evidence="1">
    <location>
        <begin position="9"/>
        <end position="141"/>
    </location>
</feature>
<accession>A0ABU8CFP6</accession>